<evidence type="ECO:0000256" key="5">
    <source>
        <dbReference type="PIRSR" id="PIRSR031924-51"/>
    </source>
</evidence>
<dbReference type="Gene3D" id="3.30.1360.150">
    <property type="match status" value="1"/>
</dbReference>
<organism evidence="7 8">
    <name type="scientific">Gemmatimonas groenlandica</name>
    <dbReference type="NCBI Taxonomy" id="2732249"/>
    <lineage>
        <taxon>Bacteria</taxon>
        <taxon>Pseudomonadati</taxon>
        <taxon>Gemmatimonadota</taxon>
        <taxon>Gemmatimonadia</taxon>
        <taxon>Gemmatimonadales</taxon>
        <taxon>Gemmatimonadaceae</taxon>
        <taxon>Gemmatimonas</taxon>
    </lineage>
</organism>
<dbReference type="PIRSF" id="PIRSF031924">
    <property type="entry name" value="Pi-irrepressible_AP"/>
    <property type="match status" value="1"/>
</dbReference>
<dbReference type="SUPFAM" id="SSF53649">
    <property type="entry name" value="Alkaline phosphatase-like"/>
    <property type="match status" value="1"/>
</dbReference>
<dbReference type="Gene3D" id="3.40.720.10">
    <property type="entry name" value="Alkaline Phosphatase, subunit A"/>
    <property type="match status" value="1"/>
</dbReference>
<evidence type="ECO:0000256" key="1">
    <source>
        <dbReference type="ARBA" id="ARBA00022553"/>
    </source>
</evidence>
<dbReference type="InterPro" id="IPR017850">
    <property type="entry name" value="Alkaline_phosphatase_core_sf"/>
</dbReference>
<feature type="chain" id="PRO_5027094049" evidence="6">
    <location>
        <begin position="26"/>
        <end position="537"/>
    </location>
</feature>
<gene>
    <name evidence="7" type="ORF">HKW67_19010</name>
</gene>
<dbReference type="GO" id="GO:0046872">
    <property type="term" value="F:metal ion binding"/>
    <property type="evidence" value="ECO:0007669"/>
    <property type="project" value="UniProtKB-KW"/>
</dbReference>
<feature type="active site" description="Phosphothreonine intermediate" evidence="4">
    <location>
        <position position="90"/>
    </location>
</feature>
<evidence type="ECO:0000256" key="3">
    <source>
        <dbReference type="ARBA" id="ARBA00022729"/>
    </source>
</evidence>
<feature type="signal peptide" evidence="6">
    <location>
        <begin position="1"/>
        <end position="25"/>
    </location>
</feature>
<dbReference type="KEGG" id="ggr:HKW67_19010"/>
<dbReference type="GO" id="GO:0016740">
    <property type="term" value="F:transferase activity"/>
    <property type="evidence" value="ECO:0007669"/>
    <property type="project" value="UniProtKB-KW"/>
</dbReference>
<evidence type="ECO:0000256" key="2">
    <source>
        <dbReference type="ARBA" id="ARBA00022723"/>
    </source>
</evidence>
<accession>A0A6M4IS46</accession>
<feature type="binding site" evidence="5">
    <location>
        <begin position="160"/>
        <end position="162"/>
    </location>
    <ligand>
        <name>substrate</name>
    </ligand>
</feature>
<evidence type="ECO:0000256" key="6">
    <source>
        <dbReference type="SAM" id="SignalP"/>
    </source>
</evidence>
<keyword evidence="1 4" id="KW-0597">Phosphoprotein</keyword>
<name>A0A6M4IS46_9BACT</name>
<reference evidence="7 8" key="1">
    <citation type="submission" date="2020-05" db="EMBL/GenBank/DDBJ databases">
        <title>Complete genome sequence of Gemmatimonas greenlandica TET16.</title>
        <authorList>
            <person name="Zeng Y."/>
        </authorList>
    </citation>
    <scope>NUCLEOTIDE SEQUENCE [LARGE SCALE GENOMIC DNA]</scope>
    <source>
        <strain evidence="7 8">TET16</strain>
    </source>
</reference>
<dbReference type="PANTHER" id="PTHR10151">
    <property type="entry name" value="ECTONUCLEOTIDE PYROPHOSPHATASE/PHOSPHODIESTERASE"/>
    <property type="match status" value="1"/>
</dbReference>
<dbReference type="InterPro" id="IPR002591">
    <property type="entry name" value="Phosphodiest/P_Trfase"/>
</dbReference>
<dbReference type="AlphaFoldDB" id="A0A6M4IS46"/>
<sequence length="537" mass="58222">MMRLSLVVPAALALACLSGPTPSAATVPQAITPVVPQVVTPSLVVLITIDQFRADYLDRYPGQLTGGLARLARSGARFDNAHHDHAITETAPGHATLLSGRFPRSTGIMLNRVGVEDKAFPLVAGGYGTGASPARFVGTTLADWLKSANGKTKTLSVSMKDRGAILPIGKSKSDVYWYSIDGRFLTSTYYRKDVPAWVREFNERVPVKAYAGRTWSLLLADSAYHEADSVSVEMGGRNFVFPHKLTDDLIDAGSEIRITPYMDDLTVQFALHGVNAMELGKGPQTDLLAMSLSATDVIGHNYGPDSREMHDQVLRVDRTIGLFLDSLYKLRDSTKITIVVTADHGVGSIPEIAPASIQPRPLRVSLYDLMPATVARLQAKKLDTFAIDLDVQILLANRGAFRKQSDLDEIVNAFAEDARKVPGVARVDRFATLVADTLGDDIARRWAHQFPATAPIELVVTLTPYSTWGGNVASHGSPREYDTHVPLIFAGAGIKPGTHAQFVRTVDLAPTLAELLGVKPSERLDGVSLKDALLWPR</sequence>
<dbReference type="EMBL" id="CP053085">
    <property type="protein sequence ID" value="QJR37450.1"/>
    <property type="molecule type" value="Genomic_DNA"/>
</dbReference>
<keyword evidence="3 6" id="KW-0732">Signal</keyword>
<feature type="binding site" evidence="5">
    <location>
        <position position="111"/>
    </location>
    <ligand>
        <name>substrate</name>
    </ligand>
</feature>
<dbReference type="PROSITE" id="PS51257">
    <property type="entry name" value="PROKAR_LIPOPROTEIN"/>
    <property type="match status" value="1"/>
</dbReference>
<dbReference type="RefSeq" id="WP_171226885.1">
    <property type="nucleotide sequence ID" value="NZ_CP053085.1"/>
</dbReference>
<keyword evidence="8" id="KW-1185">Reference proteome</keyword>
<evidence type="ECO:0000313" key="7">
    <source>
        <dbReference type="EMBL" id="QJR37450.1"/>
    </source>
</evidence>
<dbReference type="InterPro" id="IPR026263">
    <property type="entry name" value="Alkaline_phosphatase_prok"/>
</dbReference>
<keyword evidence="7" id="KW-0378">Hydrolase</keyword>
<evidence type="ECO:0000313" key="8">
    <source>
        <dbReference type="Proteomes" id="UP000500938"/>
    </source>
</evidence>
<dbReference type="PANTHER" id="PTHR10151:SF120">
    <property type="entry name" value="BIS(5'-ADENOSYL)-TRIPHOSPHATASE"/>
    <property type="match status" value="1"/>
</dbReference>
<proteinExistence type="predicted"/>
<dbReference type="Proteomes" id="UP000500938">
    <property type="component" value="Chromosome"/>
</dbReference>
<keyword evidence="2" id="KW-0479">Metal-binding</keyword>
<dbReference type="GO" id="GO:0004035">
    <property type="term" value="F:alkaline phosphatase activity"/>
    <property type="evidence" value="ECO:0007669"/>
    <property type="project" value="InterPro"/>
</dbReference>
<evidence type="ECO:0000256" key="4">
    <source>
        <dbReference type="PIRSR" id="PIRSR031924-50"/>
    </source>
</evidence>
<protein>
    <submittedName>
        <fullName evidence="7">Sulfatase-like hydrolase/transferase</fullName>
    </submittedName>
</protein>
<dbReference type="Pfam" id="PF01663">
    <property type="entry name" value="Phosphodiest"/>
    <property type="match status" value="1"/>
</dbReference>
<keyword evidence="7" id="KW-0808">Transferase</keyword>